<reference evidence="8" key="1">
    <citation type="submission" date="2021-02" db="EMBL/GenBank/DDBJ databases">
        <authorList>
            <person name="Nowell W R."/>
        </authorList>
    </citation>
    <scope>NUCLEOTIDE SEQUENCE</scope>
</reference>
<comment type="caution">
    <text evidence="8">The sequence shown here is derived from an EMBL/GenBank/DDBJ whole genome shotgun (WGS) entry which is preliminary data.</text>
</comment>
<dbReference type="Proteomes" id="UP000663869">
    <property type="component" value="Unassembled WGS sequence"/>
</dbReference>
<dbReference type="EMBL" id="CAJOBR010003925">
    <property type="protein sequence ID" value="CAF4758049.1"/>
    <property type="molecule type" value="Genomic_DNA"/>
</dbReference>
<dbReference type="Proteomes" id="UP000663825">
    <property type="component" value="Unassembled WGS sequence"/>
</dbReference>
<dbReference type="Proteomes" id="UP000663851">
    <property type="component" value="Unassembled WGS sequence"/>
</dbReference>
<evidence type="ECO:0000313" key="5">
    <source>
        <dbReference type="EMBL" id="CAF3664275.1"/>
    </source>
</evidence>
<dbReference type="EMBL" id="CAJNYD010004757">
    <property type="protein sequence ID" value="CAF3628490.1"/>
    <property type="molecule type" value="Genomic_DNA"/>
</dbReference>
<evidence type="ECO:0000313" key="7">
    <source>
        <dbReference type="EMBL" id="CAF4398569.1"/>
    </source>
</evidence>
<dbReference type="Proteomes" id="UP000663838">
    <property type="component" value="Unassembled WGS sequence"/>
</dbReference>
<dbReference type="EMBL" id="CAJNYU010000641">
    <property type="protein sequence ID" value="CAF3378462.1"/>
    <property type="molecule type" value="Genomic_DNA"/>
</dbReference>
<evidence type="ECO:0000313" key="3">
    <source>
        <dbReference type="EMBL" id="CAF3378462.1"/>
    </source>
</evidence>
<organism evidence="8 12">
    <name type="scientific">Rotaria socialis</name>
    <dbReference type="NCBI Taxonomy" id="392032"/>
    <lineage>
        <taxon>Eukaryota</taxon>
        <taxon>Metazoa</taxon>
        <taxon>Spiralia</taxon>
        <taxon>Gnathifera</taxon>
        <taxon>Rotifera</taxon>
        <taxon>Eurotatoria</taxon>
        <taxon>Bdelloidea</taxon>
        <taxon>Philodinida</taxon>
        <taxon>Philodinidae</taxon>
        <taxon>Rotaria</taxon>
    </lineage>
</organism>
<evidence type="ECO:0000313" key="4">
    <source>
        <dbReference type="EMBL" id="CAF3628490.1"/>
    </source>
</evidence>
<dbReference type="AlphaFoldDB" id="A0A820UVP3"/>
<dbReference type="Proteomes" id="UP000663848">
    <property type="component" value="Unassembled WGS sequence"/>
</dbReference>
<feature type="compositionally biased region" description="Low complexity" evidence="1">
    <location>
        <begin position="176"/>
        <end position="192"/>
    </location>
</feature>
<feature type="region of interest" description="Disordered" evidence="1">
    <location>
        <begin position="214"/>
        <end position="245"/>
    </location>
</feature>
<sequence length="245" mass="25722">MKSNSSKTKTILSFFASSATKKQKIDDQQSNSSSTSAETGTGPVPSEGSNLPSEVTPIGDIHVDSITTCDDFVSKLSSPKMSSLPSSISSSLLPNDTCRLVTNSPLQPVSPSISSPSPISPSLSSTDTRRLSTDPASNILSIDTGRLLDGSPSIPSSLLLNDTCRLQTNSPLQPVSPSISLASSKSPSSSSIDTRRFSTDSSIELVSSLSPLLPTDISRSSADPPAQPILPSYKFNSDNRSFQKQ</sequence>
<dbReference type="Proteomes" id="UP000663865">
    <property type="component" value="Unassembled WGS sequence"/>
</dbReference>
<feature type="region of interest" description="Disordered" evidence="1">
    <location>
        <begin position="102"/>
        <end position="134"/>
    </location>
</feature>
<feature type="compositionally biased region" description="Polar residues" evidence="1">
    <location>
        <begin position="28"/>
        <end position="39"/>
    </location>
</feature>
<evidence type="ECO:0000256" key="1">
    <source>
        <dbReference type="SAM" id="MobiDB-lite"/>
    </source>
</evidence>
<evidence type="ECO:0000313" key="11">
    <source>
        <dbReference type="EMBL" id="CAF4911189.1"/>
    </source>
</evidence>
<feature type="region of interest" description="Disordered" evidence="1">
    <location>
        <begin position="19"/>
        <end position="59"/>
    </location>
</feature>
<dbReference type="Proteomes" id="UP000663873">
    <property type="component" value="Unassembled WGS sequence"/>
</dbReference>
<dbReference type="EMBL" id="CAJOBO010003393">
    <property type="protein sequence ID" value="CAF4491181.1"/>
    <property type="molecule type" value="Genomic_DNA"/>
</dbReference>
<evidence type="ECO:0000313" key="12">
    <source>
        <dbReference type="Proteomes" id="UP000663851"/>
    </source>
</evidence>
<evidence type="ECO:0000313" key="6">
    <source>
        <dbReference type="EMBL" id="CAF3771057.1"/>
    </source>
</evidence>
<dbReference type="EMBL" id="CAJOBP010003293">
    <property type="protein sequence ID" value="CAF4398569.1"/>
    <property type="molecule type" value="Genomic_DNA"/>
</dbReference>
<evidence type="ECO:0000313" key="10">
    <source>
        <dbReference type="EMBL" id="CAF4758049.1"/>
    </source>
</evidence>
<dbReference type="EMBL" id="CAJNXB010003230">
    <property type="protein sequence ID" value="CAF3301805.1"/>
    <property type="molecule type" value="Genomic_DNA"/>
</dbReference>
<feature type="compositionally biased region" description="Polar residues" evidence="1">
    <location>
        <begin position="234"/>
        <end position="245"/>
    </location>
</feature>
<proteinExistence type="predicted"/>
<dbReference type="Proteomes" id="UP000663862">
    <property type="component" value="Unassembled WGS sequence"/>
</dbReference>
<feature type="compositionally biased region" description="Low complexity" evidence="1">
    <location>
        <begin position="104"/>
        <end position="126"/>
    </location>
</feature>
<dbReference type="EMBL" id="CAJOBS010006289">
    <property type="protein sequence ID" value="CAF4911189.1"/>
    <property type="molecule type" value="Genomic_DNA"/>
</dbReference>
<gene>
    <name evidence="3" type="ORF">FME351_LOCUS7008</name>
    <name evidence="5" type="ORF">GRG538_LOCUS25954</name>
    <name evidence="8" type="ORF">HFQ381_LOCUS27037</name>
    <name evidence="6" type="ORF">KIK155_LOCUS30825</name>
    <name evidence="4" type="ORF">LUA448_LOCUS31792</name>
    <name evidence="10" type="ORF">QYT958_LOCUS21452</name>
    <name evidence="2" type="ORF">TIS948_LOCUS18413</name>
    <name evidence="11" type="ORF">TOA249_LOCUS31402</name>
    <name evidence="9" type="ORF">TSG867_LOCUS25180</name>
    <name evidence="7" type="ORF">UJA718_LOCUS18940</name>
</gene>
<dbReference type="EMBL" id="CAJOBQ010002414">
    <property type="protein sequence ID" value="CAF4558896.1"/>
    <property type="molecule type" value="Genomic_DNA"/>
</dbReference>
<accession>A0A820UVP3</accession>
<protein>
    <submittedName>
        <fullName evidence="8">Uncharacterized protein</fullName>
    </submittedName>
</protein>
<evidence type="ECO:0000313" key="9">
    <source>
        <dbReference type="EMBL" id="CAF4558896.1"/>
    </source>
</evidence>
<dbReference type="EMBL" id="CAJNYV010005648">
    <property type="protein sequence ID" value="CAF3771057.1"/>
    <property type="molecule type" value="Genomic_DNA"/>
</dbReference>
<evidence type="ECO:0000313" key="13">
    <source>
        <dbReference type="Proteomes" id="UP000663873"/>
    </source>
</evidence>
<evidence type="ECO:0000313" key="2">
    <source>
        <dbReference type="EMBL" id="CAF3301805.1"/>
    </source>
</evidence>
<keyword evidence="13" id="KW-1185">Reference proteome</keyword>
<feature type="region of interest" description="Disordered" evidence="1">
    <location>
        <begin position="169"/>
        <end position="197"/>
    </location>
</feature>
<dbReference type="Proteomes" id="UP000663872">
    <property type="component" value="Unassembled WGS sequence"/>
</dbReference>
<name>A0A820UVP3_9BILA</name>
<dbReference type="OrthoDB" id="10616835at2759"/>
<dbReference type="Proteomes" id="UP000663833">
    <property type="component" value="Unassembled WGS sequence"/>
</dbReference>
<dbReference type="EMBL" id="CAJNYT010004449">
    <property type="protein sequence ID" value="CAF3664275.1"/>
    <property type="molecule type" value="Genomic_DNA"/>
</dbReference>
<evidence type="ECO:0000313" key="8">
    <source>
        <dbReference type="EMBL" id="CAF4491181.1"/>
    </source>
</evidence>